<evidence type="ECO:0000256" key="3">
    <source>
        <dbReference type="ARBA" id="ARBA00022723"/>
    </source>
</evidence>
<dbReference type="OMA" id="HRICGEY"/>
<dbReference type="Gene3D" id="3.30.40.10">
    <property type="entry name" value="Zinc/RING finger domain, C3HC4 (zinc finger)"/>
    <property type="match status" value="1"/>
</dbReference>
<dbReference type="InParanoid" id="Q6BP72"/>
<accession>Q6BP72</accession>
<dbReference type="SMART" id="SM00558">
    <property type="entry name" value="JmjC"/>
    <property type="match status" value="1"/>
</dbReference>
<evidence type="ECO:0000256" key="4">
    <source>
        <dbReference type="ARBA" id="ARBA00022771"/>
    </source>
</evidence>
<evidence type="ECO:0000259" key="8">
    <source>
        <dbReference type="PROSITE" id="PS51183"/>
    </source>
</evidence>
<dbReference type="PROSITE" id="PS51184">
    <property type="entry name" value="JMJC"/>
    <property type="match status" value="1"/>
</dbReference>
<dbReference type="GO" id="GO:0005634">
    <property type="term" value="C:nucleus"/>
    <property type="evidence" value="ECO:0007669"/>
    <property type="project" value="TreeGrafter"/>
</dbReference>
<dbReference type="InterPro" id="IPR003347">
    <property type="entry name" value="JmjC_dom"/>
</dbReference>
<protein>
    <recommendedName>
        <fullName evidence="2">[histone H3]-trimethyl-L-lysine(9) demethylase</fullName>
        <ecNumber evidence="2">1.14.11.66</ecNumber>
    </recommendedName>
</protein>
<evidence type="ECO:0000256" key="7">
    <source>
        <dbReference type="SAM" id="MobiDB-lite"/>
    </source>
</evidence>
<dbReference type="HOGENOM" id="CLU_001442_1_2_1"/>
<evidence type="ECO:0000256" key="1">
    <source>
        <dbReference type="ARBA" id="ARBA00009711"/>
    </source>
</evidence>
<dbReference type="Pfam" id="PF02375">
    <property type="entry name" value="JmjN"/>
    <property type="match status" value="1"/>
</dbReference>
<feature type="domain" description="JmjC" evidence="9">
    <location>
        <begin position="205"/>
        <end position="367"/>
    </location>
</feature>
<keyword evidence="3" id="KW-0479">Metal-binding</keyword>
<comment type="catalytic activity">
    <reaction evidence="6">
        <text>N(6),N(6),N(6)-trimethyl-L-lysyl(9)-[histone H3] + 2 2-oxoglutarate + 2 O2 = N(6)-methyl-L-lysyl(9)-[histone H3] + 2 formaldehyde + 2 succinate + 2 CO2</text>
        <dbReference type="Rhea" id="RHEA:60200"/>
        <dbReference type="Rhea" id="RHEA-COMP:15538"/>
        <dbReference type="Rhea" id="RHEA-COMP:15542"/>
        <dbReference type="ChEBI" id="CHEBI:15379"/>
        <dbReference type="ChEBI" id="CHEBI:16526"/>
        <dbReference type="ChEBI" id="CHEBI:16810"/>
        <dbReference type="ChEBI" id="CHEBI:16842"/>
        <dbReference type="ChEBI" id="CHEBI:30031"/>
        <dbReference type="ChEBI" id="CHEBI:61929"/>
        <dbReference type="ChEBI" id="CHEBI:61961"/>
        <dbReference type="EC" id="1.14.11.66"/>
    </reaction>
</comment>
<dbReference type="PROSITE" id="PS51805">
    <property type="entry name" value="EPHD"/>
    <property type="match status" value="1"/>
</dbReference>
<evidence type="ECO:0000259" key="9">
    <source>
        <dbReference type="PROSITE" id="PS51184"/>
    </source>
</evidence>
<dbReference type="KEGG" id="dha:DEHA2E15994g"/>
<dbReference type="Proteomes" id="UP000000599">
    <property type="component" value="Chromosome E"/>
</dbReference>
<dbReference type="PANTHER" id="PTHR10694">
    <property type="entry name" value="LYSINE-SPECIFIC DEMETHYLASE"/>
    <property type="match status" value="1"/>
</dbReference>
<feature type="domain" description="JmjN" evidence="8">
    <location>
        <begin position="22"/>
        <end position="63"/>
    </location>
</feature>
<organism evidence="11 12">
    <name type="scientific">Debaryomyces hansenii (strain ATCC 36239 / CBS 767 / BCRC 21394 / JCM 1990 / NBRC 0083 / IGC 2968)</name>
    <name type="common">Yeast</name>
    <name type="synonym">Torulaspora hansenii</name>
    <dbReference type="NCBI Taxonomy" id="284592"/>
    <lineage>
        <taxon>Eukaryota</taxon>
        <taxon>Fungi</taxon>
        <taxon>Dikarya</taxon>
        <taxon>Ascomycota</taxon>
        <taxon>Saccharomycotina</taxon>
        <taxon>Pichiomycetes</taxon>
        <taxon>Debaryomycetaceae</taxon>
        <taxon>Debaryomyces</taxon>
    </lineage>
</organism>
<dbReference type="GO" id="GO:0000785">
    <property type="term" value="C:chromatin"/>
    <property type="evidence" value="ECO:0007669"/>
    <property type="project" value="TreeGrafter"/>
</dbReference>
<dbReference type="Gene3D" id="2.60.120.650">
    <property type="entry name" value="Cupin"/>
    <property type="match status" value="1"/>
</dbReference>
<evidence type="ECO:0000256" key="6">
    <source>
        <dbReference type="ARBA" id="ARBA00049349"/>
    </source>
</evidence>
<dbReference type="OrthoDB" id="9547406at2759"/>
<dbReference type="InterPro" id="IPR034732">
    <property type="entry name" value="EPHD"/>
</dbReference>
<feature type="region of interest" description="Disordered" evidence="7">
    <location>
        <begin position="396"/>
        <end position="423"/>
    </location>
</feature>
<dbReference type="PROSITE" id="PS51183">
    <property type="entry name" value="JMJN"/>
    <property type="match status" value="1"/>
</dbReference>
<dbReference type="EC" id="1.14.11.66" evidence="2"/>
<comment type="similarity">
    <text evidence="1">Belongs to the JHDM3 histone demethylase family.</text>
</comment>
<dbReference type="InterPro" id="IPR013083">
    <property type="entry name" value="Znf_RING/FYVE/PHD"/>
</dbReference>
<proteinExistence type="inferred from homology"/>
<dbReference type="VEuPathDB" id="FungiDB:DEHA2E15994g"/>
<dbReference type="GO" id="GO:0010468">
    <property type="term" value="P:regulation of gene expression"/>
    <property type="evidence" value="ECO:0007669"/>
    <property type="project" value="TreeGrafter"/>
</dbReference>
<dbReference type="STRING" id="284592.Q6BP72"/>
<evidence type="ECO:0000256" key="2">
    <source>
        <dbReference type="ARBA" id="ARBA00012900"/>
    </source>
</evidence>
<evidence type="ECO:0000313" key="12">
    <source>
        <dbReference type="Proteomes" id="UP000000599"/>
    </source>
</evidence>
<dbReference type="Pfam" id="PF02373">
    <property type="entry name" value="JmjC"/>
    <property type="match status" value="1"/>
</dbReference>
<feature type="region of interest" description="Disordered" evidence="7">
    <location>
        <begin position="116"/>
        <end position="136"/>
    </location>
</feature>
<keyword evidence="12" id="KW-1185">Reference proteome</keyword>
<dbReference type="InterPro" id="IPR003349">
    <property type="entry name" value="JmjN"/>
</dbReference>
<dbReference type="EMBL" id="CR382137">
    <property type="protein sequence ID" value="CAG88251.2"/>
    <property type="molecule type" value="Genomic_DNA"/>
</dbReference>
<gene>
    <name evidence="11" type="ordered locus">DEHA2E15994g</name>
</gene>
<dbReference type="AlphaFoldDB" id="Q6BP72"/>
<dbReference type="GeneID" id="2902304"/>
<dbReference type="RefSeq" id="XP_459998.2">
    <property type="nucleotide sequence ID" value="XM_459998.1"/>
</dbReference>
<keyword evidence="5" id="KW-0862">Zinc</keyword>
<dbReference type="GO" id="GO:0051864">
    <property type="term" value="F:histone H3K36 demethylase activity"/>
    <property type="evidence" value="ECO:0007669"/>
    <property type="project" value="TreeGrafter"/>
</dbReference>
<feature type="compositionally biased region" description="Polar residues" evidence="7">
    <location>
        <begin position="400"/>
        <end position="413"/>
    </location>
</feature>
<dbReference type="GO" id="GO:0008270">
    <property type="term" value="F:zinc ion binding"/>
    <property type="evidence" value="ECO:0007669"/>
    <property type="project" value="UniProtKB-KW"/>
</dbReference>
<keyword evidence="4" id="KW-0863">Zinc-finger</keyword>
<dbReference type="SMART" id="SM00545">
    <property type="entry name" value="JmjN"/>
    <property type="match status" value="1"/>
</dbReference>
<dbReference type="SUPFAM" id="SSF51197">
    <property type="entry name" value="Clavaminate synthase-like"/>
    <property type="match status" value="1"/>
</dbReference>
<dbReference type="Pfam" id="PF13771">
    <property type="entry name" value="zf-HC5HC2H"/>
    <property type="match status" value="1"/>
</dbReference>
<dbReference type="GO" id="GO:0140684">
    <property type="term" value="F:histone H3K9me2/H3K9me3 demethylase activity"/>
    <property type="evidence" value="ECO:0007669"/>
    <property type="project" value="UniProtKB-EC"/>
</dbReference>
<dbReference type="PANTHER" id="PTHR10694:SF7">
    <property type="entry name" value="[HISTONE H3]-TRIMETHYL-L-LYSINE(9) DEMETHYLASE"/>
    <property type="match status" value="1"/>
</dbReference>
<evidence type="ECO:0000256" key="5">
    <source>
        <dbReference type="ARBA" id="ARBA00022833"/>
    </source>
</evidence>
<evidence type="ECO:0000259" key="10">
    <source>
        <dbReference type="PROSITE" id="PS51805"/>
    </source>
</evidence>
<evidence type="ECO:0000313" key="11">
    <source>
        <dbReference type="EMBL" id="CAG88251.2"/>
    </source>
</evidence>
<feature type="compositionally biased region" description="Pro residues" evidence="7">
    <location>
        <begin position="121"/>
        <end position="134"/>
    </location>
</feature>
<feature type="domain" description="PHD-type" evidence="10">
    <location>
        <begin position="438"/>
        <end position="567"/>
    </location>
</feature>
<dbReference type="eggNOG" id="KOG0958">
    <property type="taxonomic scope" value="Eukaryota"/>
</dbReference>
<name>Q6BP72_DEBHA</name>
<dbReference type="CDD" id="cd15571">
    <property type="entry name" value="ePHD"/>
    <property type="match status" value="1"/>
</dbReference>
<reference evidence="11 12" key="1">
    <citation type="journal article" date="2004" name="Nature">
        <title>Genome evolution in yeasts.</title>
        <authorList>
            <consortium name="Genolevures"/>
            <person name="Dujon B."/>
            <person name="Sherman D."/>
            <person name="Fischer G."/>
            <person name="Durrens P."/>
            <person name="Casaregola S."/>
            <person name="Lafontaine I."/>
            <person name="de Montigny J."/>
            <person name="Marck C."/>
            <person name="Neuveglise C."/>
            <person name="Talla E."/>
            <person name="Goffard N."/>
            <person name="Frangeul L."/>
            <person name="Aigle M."/>
            <person name="Anthouard V."/>
            <person name="Babour A."/>
            <person name="Barbe V."/>
            <person name="Barnay S."/>
            <person name="Blanchin S."/>
            <person name="Beckerich J.M."/>
            <person name="Beyne E."/>
            <person name="Bleykasten C."/>
            <person name="Boisrame A."/>
            <person name="Boyer J."/>
            <person name="Cattolico L."/>
            <person name="Confanioleri F."/>
            <person name="de Daruvar A."/>
            <person name="Despons L."/>
            <person name="Fabre E."/>
            <person name="Fairhead C."/>
            <person name="Ferry-Dumazet H."/>
            <person name="Groppi A."/>
            <person name="Hantraye F."/>
            <person name="Hennequin C."/>
            <person name="Jauniaux N."/>
            <person name="Joyet P."/>
            <person name="Kachouri R."/>
            <person name="Kerrest A."/>
            <person name="Koszul R."/>
            <person name="Lemaire M."/>
            <person name="Lesur I."/>
            <person name="Ma L."/>
            <person name="Muller H."/>
            <person name="Nicaud J.M."/>
            <person name="Nikolski M."/>
            <person name="Oztas S."/>
            <person name="Ozier-Kalogeropoulos O."/>
            <person name="Pellenz S."/>
            <person name="Potier S."/>
            <person name="Richard G.F."/>
            <person name="Straub M.L."/>
            <person name="Suleau A."/>
            <person name="Swennene D."/>
            <person name="Tekaia F."/>
            <person name="Wesolowski-Louvel M."/>
            <person name="Westhof E."/>
            <person name="Wirth B."/>
            <person name="Zeniou-Meyer M."/>
            <person name="Zivanovic I."/>
            <person name="Bolotin-Fukuhara M."/>
            <person name="Thierry A."/>
            <person name="Bouchier C."/>
            <person name="Caudron B."/>
            <person name="Scarpelli C."/>
            <person name="Gaillardin C."/>
            <person name="Weissenbach J."/>
            <person name="Wincker P."/>
            <person name="Souciet J.L."/>
        </authorList>
    </citation>
    <scope>NUCLEOTIDE SEQUENCE [LARGE SCALE GENOMIC DNA]</scope>
    <source>
        <strain evidence="12">ATCC 36239 / CBS 767 / BCRC 21394 / JCM 1990 / NBRC 0083 / IGC 2968</strain>
    </source>
</reference>
<sequence>MEGIYESDPSLVVEPDHYSGGIPVFKPTKKQFQDFYKFNKAINKYGMQSGIVKIIPPKAWSDTLTSNYTEEGLESIKIKNPIVQHINGSGVGIYSQQNIERPRTYNIFQWKDLSEKSNFQPPAPKGKPRVPPPTVGAVKCTGSAKDVSKMNAKSTINSSQTKNSYNIDTSQFTVDRCESLEKTYWKSLTYAEPMYGADSIGSLFSNSVKSWNVAHLPNILDLMDAKLPGVNDAYLYAGLWKATFAWHLEDQDLYSINYLHFGAPKQWYSISQADSGKFFELMKDTFPEEYRNCSEFLRHKTFLVSPQFLAKNGINCNNIIHNEGEFIITYPYGYHAGFNYGYNLAESVNFALDNWFPYGEVTKKCECISDSVGINVQQLYCKYKGIPYEYVQEQEEIESDSGNQSEEQKTILSQGKKKNVNKKQIKPDPMMQQVKKPEYECYLCPNNLPKKLTKSDQFQLLDTDLKDKKTSNVYRVHRICAQMFTNELEINNDKHTVRGLEQISTAQKNLKCVVCDSNSPKSKKPSHGACFQCKHSKCLRAFHGTCGLGGGGLYDFSGASMVCKYHRLKKSQGNEREQESKISEIPLDSLTQFTISLPDTSHQTKEIYCGYVVSNNPGESTIEVVSYPHLKERIEISYDDIIVGNSEVIDNSYFWNLKKARQSKPKPKKIESARVIDDEKITGIKTDSQLRLFKEDKFITEVLTPEFTAPKELKDERCSIFWYNLPRSSTDQVARYTDNIKSSIPNDTNYMKYLQRKKGKQHPSILIDNQKRKSDSGILYQDNKKAKNMANLQPSIPMFVPANKNYTPNQSFVPNVLYNGSFAPPEQFIYSPPHGPTQGVFYHRPGVETPVPMFRSNGAFKN</sequence>